<sequence>MRAFVLLDFERQPTLADIPTPEAGPGEVLVRMRAASVNGIDLSIASGRLRGMLEYDFPVVLGKDFAGTVEAVGTGATGFAAGDRVFGVVSDPSPLSSRSFAEYLAVPAEPNLTRIPEGVDFAAAGVLGLAGSAALQAVDAVAPAAGEAVLVSGATGGVGAYAVQLTAARGASVIATAKPGDEADFVRDLGASHGVDYTGDVAGQVREIRPGGVEAVLHFAGDGAALGELLVPGGRLASTLIMSPDQLPVPNARVSSVFANPDTATLDRLAAEVAAGRLKTPIEQTYALDRIGEAFAAFAAGTRGKLAVSVS</sequence>
<dbReference type="EMBL" id="CADCVE010000022">
    <property type="protein sequence ID" value="CAA9447125.1"/>
    <property type="molecule type" value="Genomic_DNA"/>
</dbReference>
<dbReference type="InterPro" id="IPR011032">
    <property type="entry name" value="GroES-like_sf"/>
</dbReference>
<name>A0A6J4QJY7_9ACTN</name>
<evidence type="ECO:0000259" key="1">
    <source>
        <dbReference type="SMART" id="SM00829"/>
    </source>
</evidence>
<dbReference type="Pfam" id="PF08240">
    <property type="entry name" value="ADH_N"/>
    <property type="match status" value="1"/>
</dbReference>
<dbReference type="InterPro" id="IPR013154">
    <property type="entry name" value="ADH-like_N"/>
</dbReference>
<dbReference type="InterPro" id="IPR036291">
    <property type="entry name" value="NAD(P)-bd_dom_sf"/>
</dbReference>
<dbReference type="GO" id="GO:0016491">
    <property type="term" value="F:oxidoreductase activity"/>
    <property type="evidence" value="ECO:0007669"/>
    <property type="project" value="InterPro"/>
</dbReference>
<dbReference type="CDD" id="cd05289">
    <property type="entry name" value="MDR_like_2"/>
    <property type="match status" value="1"/>
</dbReference>
<protein>
    <recommendedName>
        <fullName evidence="1">Enoyl reductase (ER) domain-containing protein</fullName>
    </recommendedName>
</protein>
<dbReference type="Gene3D" id="3.40.50.720">
    <property type="entry name" value="NAD(P)-binding Rossmann-like Domain"/>
    <property type="match status" value="1"/>
</dbReference>
<dbReference type="AlphaFoldDB" id="A0A6J4QJY7"/>
<dbReference type="PANTHER" id="PTHR44013">
    <property type="entry name" value="ZINC-TYPE ALCOHOL DEHYDROGENASE-LIKE PROTEIN C16A3.02C"/>
    <property type="match status" value="1"/>
</dbReference>
<dbReference type="SMART" id="SM00829">
    <property type="entry name" value="PKS_ER"/>
    <property type="match status" value="1"/>
</dbReference>
<dbReference type="PANTHER" id="PTHR44013:SF1">
    <property type="entry name" value="ZINC-TYPE ALCOHOL DEHYDROGENASE-LIKE PROTEIN C16A3.02C"/>
    <property type="match status" value="1"/>
</dbReference>
<dbReference type="InterPro" id="IPR052733">
    <property type="entry name" value="Chloroplast_QOR"/>
</dbReference>
<evidence type="ECO:0000313" key="2">
    <source>
        <dbReference type="EMBL" id="CAA9447125.1"/>
    </source>
</evidence>
<gene>
    <name evidence="2" type="ORF">AVDCRST_MAG28-983</name>
</gene>
<dbReference type="Gene3D" id="3.90.180.10">
    <property type="entry name" value="Medium-chain alcohol dehydrogenases, catalytic domain"/>
    <property type="match status" value="1"/>
</dbReference>
<proteinExistence type="predicted"/>
<dbReference type="SUPFAM" id="SSF50129">
    <property type="entry name" value="GroES-like"/>
    <property type="match status" value="1"/>
</dbReference>
<feature type="domain" description="Enoyl reductase (ER)" evidence="1">
    <location>
        <begin position="10"/>
        <end position="308"/>
    </location>
</feature>
<dbReference type="Pfam" id="PF13602">
    <property type="entry name" value="ADH_zinc_N_2"/>
    <property type="match status" value="1"/>
</dbReference>
<reference evidence="2" key="1">
    <citation type="submission" date="2020-02" db="EMBL/GenBank/DDBJ databases">
        <authorList>
            <person name="Meier V. D."/>
        </authorList>
    </citation>
    <scope>NUCLEOTIDE SEQUENCE</scope>
    <source>
        <strain evidence="2">AVDCRST_MAG28</strain>
    </source>
</reference>
<dbReference type="InterPro" id="IPR020843">
    <property type="entry name" value="ER"/>
</dbReference>
<dbReference type="SUPFAM" id="SSF51735">
    <property type="entry name" value="NAD(P)-binding Rossmann-fold domains"/>
    <property type="match status" value="1"/>
</dbReference>
<accession>A0A6J4QJY7</accession>
<organism evidence="2">
    <name type="scientific">uncultured Rubrobacteraceae bacterium</name>
    <dbReference type="NCBI Taxonomy" id="349277"/>
    <lineage>
        <taxon>Bacteria</taxon>
        <taxon>Bacillati</taxon>
        <taxon>Actinomycetota</taxon>
        <taxon>Rubrobacteria</taxon>
        <taxon>Rubrobacterales</taxon>
        <taxon>Rubrobacteraceae</taxon>
        <taxon>environmental samples</taxon>
    </lineage>
</organism>